<dbReference type="Gene3D" id="3.40.50.2300">
    <property type="match status" value="1"/>
</dbReference>
<comment type="similarity">
    <text evidence="1">Belongs to the low molecular weight phosphotyrosine protein phosphatase family.</text>
</comment>
<gene>
    <name evidence="6" type="ORF">GCM10009768_04110</name>
</gene>
<sequence>MAGSTTGASVAAPLLVCFVCTGNICRSPMADVVFRALAERAGSGDRFAVTSRGTGDWHVGQQADARGRDAMRRAGYDGEAHRAAQLSDADIAGNDLLVALDRGHADALRERGADPDRIVLLTEFDPEHPEDPDVFDPYYSEQPVYDRVLAQVERSCAVLLERLSARDAAGSAGPA</sequence>
<comment type="caution">
    <text evidence="6">The sequence shown here is derived from an EMBL/GenBank/DDBJ whole genome shotgun (WGS) entry which is preliminary data.</text>
</comment>
<feature type="domain" description="Phosphotyrosine protein phosphatase I" evidence="5">
    <location>
        <begin position="14"/>
        <end position="162"/>
    </location>
</feature>
<evidence type="ECO:0000256" key="4">
    <source>
        <dbReference type="ARBA" id="ARBA00022912"/>
    </source>
</evidence>
<dbReference type="SUPFAM" id="SSF52788">
    <property type="entry name" value="Phosphotyrosine protein phosphatases I"/>
    <property type="match status" value="1"/>
</dbReference>
<evidence type="ECO:0000313" key="7">
    <source>
        <dbReference type="Proteomes" id="UP001500851"/>
    </source>
</evidence>
<dbReference type="CDD" id="cd16343">
    <property type="entry name" value="LMWPTP"/>
    <property type="match status" value="1"/>
</dbReference>
<dbReference type="InterPro" id="IPR023485">
    <property type="entry name" value="Ptyr_pPase"/>
</dbReference>
<dbReference type="PANTHER" id="PTHR11717">
    <property type="entry name" value="LOW MOLECULAR WEIGHT PROTEIN TYROSINE PHOSPHATASE"/>
    <property type="match status" value="1"/>
</dbReference>
<name>A0ABN2L959_9MICO</name>
<dbReference type="SMART" id="SM00226">
    <property type="entry name" value="LMWPc"/>
    <property type="match status" value="1"/>
</dbReference>
<reference evidence="6 7" key="1">
    <citation type="journal article" date="2019" name="Int. J. Syst. Evol. Microbiol.">
        <title>The Global Catalogue of Microorganisms (GCM) 10K type strain sequencing project: providing services to taxonomists for standard genome sequencing and annotation.</title>
        <authorList>
            <consortium name="The Broad Institute Genomics Platform"/>
            <consortium name="The Broad Institute Genome Sequencing Center for Infectious Disease"/>
            <person name="Wu L."/>
            <person name="Ma J."/>
        </authorList>
    </citation>
    <scope>NUCLEOTIDE SEQUENCE [LARGE SCALE GENOMIC DNA]</scope>
    <source>
        <strain evidence="6 7">JCM 14736</strain>
    </source>
</reference>
<dbReference type="InterPro" id="IPR036196">
    <property type="entry name" value="Ptyr_pPase_sf"/>
</dbReference>
<evidence type="ECO:0000256" key="1">
    <source>
        <dbReference type="ARBA" id="ARBA00011063"/>
    </source>
</evidence>
<organism evidence="6 7">
    <name type="scientific">Leucobacter iarius</name>
    <dbReference type="NCBI Taxonomy" id="333963"/>
    <lineage>
        <taxon>Bacteria</taxon>
        <taxon>Bacillati</taxon>
        <taxon>Actinomycetota</taxon>
        <taxon>Actinomycetes</taxon>
        <taxon>Micrococcales</taxon>
        <taxon>Microbacteriaceae</taxon>
        <taxon>Leucobacter</taxon>
    </lineage>
</organism>
<dbReference type="InterPro" id="IPR017867">
    <property type="entry name" value="Tyr_phospatase_low_mol_wt"/>
</dbReference>
<evidence type="ECO:0000313" key="6">
    <source>
        <dbReference type="EMBL" id="GAA1778485.1"/>
    </source>
</evidence>
<proteinExistence type="inferred from homology"/>
<dbReference type="RefSeq" id="WP_344028665.1">
    <property type="nucleotide sequence ID" value="NZ_BAAAOB010000001.1"/>
</dbReference>
<keyword evidence="4" id="KW-0904">Protein phosphatase</keyword>
<dbReference type="InterPro" id="IPR050438">
    <property type="entry name" value="LMW_PTPase"/>
</dbReference>
<evidence type="ECO:0000256" key="3">
    <source>
        <dbReference type="ARBA" id="ARBA00022801"/>
    </source>
</evidence>
<accession>A0ABN2L959</accession>
<keyword evidence="3" id="KW-0378">Hydrolase</keyword>
<dbReference type="PANTHER" id="PTHR11717:SF7">
    <property type="entry name" value="LOW MOLECULAR WEIGHT PHOSPHOTYROSINE PROTEIN PHOSPHATASE"/>
    <property type="match status" value="1"/>
</dbReference>
<dbReference type="EMBL" id="BAAAOB010000001">
    <property type="protein sequence ID" value="GAA1778485.1"/>
    <property type="molecule type" value="Genomic_DNA"/>
</dbReference>
<keyword evidence="7" id="KW-1185">Reference proteome</keyword>
<dbReference type="PRINTS" id="PR00719">
    <property type="entry name" value="LMWPTPASE"/>
</dbReference>
<dbReference type="Proteomes" id="UP001500851">
    <property type="component" value="Unassembled WGS sequence"/>
</dbReference>
<dbReference type="Pfam" id="PF01451">
    <property type="entry name" value="LMWPc"/>
    <property type="match status" value="1"/>
</dbReference>
<evidence type="ECO:0000259" key="5">
    <source>
        <dbReference type="SMART" id="SM00226"/>
    </source>
</evidence>
<evidence type="ECO:0000256" key="2">
    <source>
        <dbReference type="ARBA" id="ARBA00013064"/>
    </source>
</evidence>
<protein>
    <recommendedName>
        <fullName evidence="2">protein-tyrosine-phosphatase</fullName>
        <ecNumber evidence="2">3.1.3.48</ecNumber>
    </recommendedName>
</protein>
<dbReference type="EC" id="3.1.3.48" evidence="2"/>